<reference evidence="2 3" key="1">
    <citation type="submission" date="2020-08" db="EMBL/GenBank/DDBJ databases">
        <title>Genomic Encyclopedia of Type Strains, Phase III (KMG-III): the genomes of soil and plant-associated and newly described type strains.</title>
        <authorList>
            <person name="Whitman W."/>
        </authorList>
    </citation>
    <scope>NUCLEOTIDE SEQUENCE [LARGE SCALE GENOMIC DNA]</scope>
    <source>
        <strain evidence="2 3">CECT 3287</strain>
    </source>
</reference>
<dbReference type="EMBL" id="JACHXF010000003">
    <property type="protein sequence ID" value="MBB3094138.1"/>
    <property type="molecule type" value="Genomic_DNA"/>
</dbReference>
<keyword evidence="3" id="KW-1185">Reference proteome</keyword>
<proteinExistence type="predicted"/>
<dbReference type="InterPro" id="IPR001279">
    <property type="entry name" value="Metallo-B-lactamas"/>
</dbReference>
<evidence type="ECO:0000259" key="1">
    <source>
        <dbReference type="SMART" id="SM00849"/>
    </source>
</evidence>
<dbReference type="Gene3D" id="3.60.15.10">
    <property type="entry name" value="Ribonuclease Z/Hydroxyacylglutathione hydrolase-like"/>
    <property type="match status" value="1"/>
</dbReference>
<dbReference type="RefSeq" id="WP_183218450.1">
    <property type="nucleotide sequence ID" value="NZ_BMPW01000024.1"/>
</dbReference>
<dbReference type="InterPro" id="IPR036866">
    <property type="entry name" value="RibonucZ/Hydroxyglut_hydro"/>
</dbReference>
<dbReference type="Proteomes" id="UP000590749">
    <property type="component" value="Unassembled WGS sequence"/>
</dbReference>
<dbReference type="SUPFAM" id="SSF56281">
    <property type="entry name" value="Metallo-hydrolase/oxidoreductase"/>
    <property type="match status" value="1"/>
</dbReference>
<dbReference type="SMART" id="SM00849">
    <property type="entry name" value="Lactamase_B"/>
    <property type="match status" value="1"/>
</dbReference>
<evidence type="ECO:0000313" key="2">
    <source>
        <dbReference type="EMBL" id="MBB3094138.1"/>
    </source>
</evidence>
<protein>
    <submittedName>
        <fullName evidence="2">L-ascorbate metabolism protein UlaG (Beta-lactamase superfamily)</fullName>
    </submittedName>
</protein>
<accession>A0A7W5AD76</accession>
<sequence length="268" mass="29742">MRMVFLGVSTILLSDGRTTLLTDGFFSRPGLLRVLAGRVRPDRERIGAALRRFGIERVDGLFVVHSHYDHALDAPTVAMMTGARLFGSASTRNIALGHGFPLDRFTTTDQLEIGNFRIRVLPALHSPGDLSPGTIDRPIGLDSRARDYRTGECYTLHVAHGDERLLIHASANHADLGAHPAGTVFLGVGGLGKQSAEFRATYWDRLVRRTGARRVIPIHWDDFTRPLDRPLRPMPRFADDFRTTMRFLGEQAAIDDVELTLPTLGEPL</sequence>
<gene>
    <name evidence="2" type="ORF">FHR83_001790</name>
</gene>
<evidence type="ECO:0000313" key="3">
    <source>
        <dbReference type="Proteomes" id="UP000590749"/>
    </source>
</evidence>
<organism evidence="2 3">
    <name type="scientific">Actinoplanes campanulatus</name>
    <dbReference type="NCBI Taxonomy" id="113559"/>
    <lineage>
        <taxon>Bacteria</taxon>
        <taxon>Bacillati</taxon>
        <taxon>Actinomycetota</taxon>
        <taxon>Actinomycetes</taxon>
        <taxon>Micromonosporales</taxon>
        <taxon>Micromonosporaceae</taxon>
        <taxon>Actinoplanes</taxon>
    </lineage>
</organism>
<name>A0A7W5AD76_9ACTN</name>
<dbReference type="PANTHER" id="PTHR43546:SF3">
    <property type="entry name" value="UPF0173 METAL-DEPENDENT HYDROLASE MJ1163"/>
    <property type="match status" value="1"/>
</dbReference>
<dbReference type="AlphaFoldDB" id="A0A7W5AD76"/>
<dbReference type="PANTHER" id="PTHR43546">
    <property type="entry name" value="UPF0173 METAL-DEPENDENT HYDROLASE MJ1163-RELATED"/>
    <property type="match status" value="1"/>
</dbReference>
<feature type="domain" description="Metallo-beta-lactamase" evidence="1">
    <location>
        <begin position="7"/>
        <end position="219"/>
    </location>
</feature>
<dbReference type="InterPro" id="IPR050114">
    <property type="entry name" value="UPF0173_UPF0282_UlaG_hydrolase"/>
</dbReference>
<comment type="caution">
    <text evidence="2">The sequence shown here is derived from an EMBL/GenBank/DDBJ whole genome shotgun (WGS) entry which is preliminary data.</text>
</comment>
<dbReference type="Pfam" id="PF12706">
    <property type="entry name" value="Lactamase_B_2"/>
    <property type="match status" value="1"/>
</dbReference>